<reference evidence="10 11" key="1">
    <citation type="submission" date="2023-08" db="EMBL/GenBank/DDBJ databases">
        <title>Black Yeasts Isolated from many extreme environments.</title>
        <authorList>
            <person name="Coleine C."/>
            <person name="Stajich J.E."/>
            <person name="Selbmann L."/>
        </authorList>
    </citation>
    <scope>NUCLEOTIDE SEQUENCE [LARGE SCALE GENOMIC DNA]</scope>
    <source>
        <strain evidence="10 11">CCFEE 5910</strain>
    </source>
</reference>
<evidence type="ECO:0000313" key="10">
    <source>
        <dbReference type="EMBL" id="KAK5085937.1"/>
    </source>
</evidence>
<dbReference type="Gene3D" id="3.30.460.10">
    <property type="entry name" value="Beta Polymerase, domain 2"/>
    <property type="match status" value="1"/>
</dbReference>
<dbReference type="EMBL" id="JAVRRJ010000004">
    <property type="protein sequence ID" value="KAK5085937.1"/>
    <property type="molecule type" value="Genomic_DNA"/>
</dbReference>
<dbReference type="GeneID" id="90022707"/>
<keyword evidence="4 8" id="KW-0999">Mitochondrion inner membrane</keyword>
<sequence>MSRAQEIPPLPSDPPEILSPVLQHLSITIGLDHLTILDLRALNPPSALGSNLLMILGTARSEKHLNTSADRFCRWLRSTYKLRPFADGLLGRNELKLKLRRRNKKLKLAQSVGNTMYDKSYDDGITTGWVCCNLGDVSQAVLAQEEHDDVEEGVVASGTEASVEEETAQAESYPVYSEKDQERILEDEEDEYKNPSDQDFQYRGFGSASTAPRIVVQMFTEAKRLEMDLEGLWEARLNRREDKARKQDREMMFKDDETFETSRIEQELQAPEKSSYA</sequence>
<dbReference type="Proteomes" id="UP001309876">
    <property type="component" value="Unassembled WGS sequence"/>
</dbReference>
<dbReference type="GO" id="GO:0048255">
    <property type="term" value="P:mRNA stabilization"/>
    <property type="evidence" value="ECO:0007669"/>
    <property type="project" value="TreeGrafter"/>
</dbReference>
<keyword evidence="11" id="KW-1185">Reference proteome</keyword>
<comment type="subcellular location">
    <subcellularLocation>
        <location evidence="2 8">Mitochondrion inner membrane</location>
        <topology evidence="2 8">Peripheral membrane protein</topology>
        <orientation evidence="2 8">Matrix side</orientation>
    </subcellularLocation>
</comment>
<protein>
    <recommendedName>
        <fullName evidence="8">ATPase synthesis protein 25</fullName>
    </recommendedName>
</protein>
<dbReference type="PANTHER" id="PTHR28087:SF1">
    <property type="entry name" value="ATPASE SYNTHESIS PROTEIN 25, MITOCHONDRIAL"/>
    <property type="match status" value="1"/>
</dbReference>
<dbReference type="FunFam" id="3.30.460.10:FF:000044">
    <property type="entry name" value="ATPase synthesis protein 25, mitochondrial"/>
    <property type="match status" value="1"/>
</dbReference>
<feature type="region of interest" description="Disordered" evidence="9">
    <location>
        <begin position="241"/>
        <end position="277"/>
    </location>
</feature>
<keyword evidence="7 8" id="KW-0472">Membrane</keyword>
<comment type="caution">
    <text evidence="10">The sequence shown here is derived from an EMBL/GenBank/DDBJ whole genome shotgun (WGS) entry which is preliminary data.</text>
</comment>
<accession>A0AAN7YGQ4</accession>
<comment type="function">
    <text evidence="1">Probable mitochondrial mRNA stabilization factor.</text>
</comment>
<evidence type="ECO:0000256" key="4">
    <source>
        <dbReference type="ARBA" id="ARBA00022792"/>
    </source>
</evidence>
<dbReference type="PANTHER" id="PTHR28087">
    <property type="entry name" value="ATPASE SYNTHESIS PROTEIN 25, MITOCHONDRIAL"/>
    <property type="match status" value="1"/>
</dbReference>
<keyword evidence="6 8" id="KW-0496">Mitochondrion</keyword>
<evidence type="ECO:0000256" key="1">
    <source>
        <dbReference type="ARBA" id="ARBA00003470"/>
    </source>
</evidence>
<keyword evidence="5 8" id="KW-0809">Transit peptide</keyword>
<feature type="compositionally biased region" description="Basic and acidic residues" evidence="9">
    <location>
        <begin position="241"/>
        <end position="266"/>
    </location>
</feature>
<dbReference type="GO" id="GO:0140053">
    <property type="term" value="P:mitochondrial gene expression"/>
    <property type="evidence" value="ECO:0007669"/>
    <property type="project" value="UniProtKB-UniRule"/>
</dbReference>
<organism evidence="10 11">
    <name type="scientific">Lithohypha guttulata</name>
    <dbReference type="NCBI Taxonomy" id="1690604"/>
    <lineage>
        <taxon>Eukaryota</taxon>
        <taxon>Fungi</taxon>
        <taxon>Dikarya</taxon>
        <taxon>Ascomycota</taxon>
        <taxon>Pezizomycotina</taxon>
        <taxon>Eurotiomycetes</taxon>
        <taxon>Chaetothyriomycetidae</taxon>
        <taxon>Chaetothyriales</taxon>
        <taxon>Trichomeriaceae</taxon>
        <taxon>Lithohypha</taxon>
    </lineage>
</organism>
<dbReference type="InterPro" id="IPR040152">
    <property type="entry name" value="Atp25"/>
</dbReference>
<evidence type="ECO:0000256" key="8">
    <source>
        <dbReference type="RuleBase" id="RU367062"/>
    </source>
</evidence>
<comment type="function">
    <text evidence="8">Mitochondrial mRNA stabilization factor.</text>
</comment>
<evidence type="ECO:0000256" key="6">
    <source>
        <dbReference type="ARBA" id="ARBA00023128"/>
    </source>
</evidence>
<dbReference type="AlphaFoldDB" id="A0AAN7YGQ4"/>
<evidence type="ECO:0000256" key="3">
    <source>
        <dbReference type="ARBA" id="ARBA00010787"/>
    </source>
</evidence>
<proteinExistence type="inferred from homology"/>
<name>A0AAN7YGQ4_9EURO</name>
<gene>
    <name evidence="10" type="primary">ATP25</name>
    <name evidence="10" type="ORF">LTR05_005227</name>
</gene>
<evidence type="ECO:0000256" key="9">
    <source>
        <dbReference type="SAM" id="MobiDB-lite"/>
    </source>
</evidence>
<comment type="similarity">
    <text evidence="3 8">Belongs to the ATP25 family.</text>
</comment>
<evidence type="ECO:0000256" key="2">
    <source>
        <dbReference type="ARBA" id="ARBA00004443"/>
    </source>
</evidence>
<dbReference type="InterPro" id="IPR043519">
    <property type="entry name" value="NT_sf"/>
</dbReference>
<dbReference type="GO" id="GO:0005743">
    <property type="term" value="C:mitochondrial inner membrane"/>
    <property type="evidence" value="ECO:0007669"/>
    <property type="project" value="UniProtKB-SubCell"/>
</dbReference>
<dbReference type="RefSeq" id="XP_064756337.1">
    <property type="nucleotide sequence ID" value="XM_064897387.1"/>
</dbReference>
<evidence type="ECO:0000256" key="5">
    <source>
        <dbReference type="ARBA" id="ARBA00022946"/>
    </source>
</evidence>
<evidence type="ECO:0000313" key="11">
    <source>
        <dbReference type="Proteomes" id="UP001309876"/>
    </source>
</evidence>
<evidence type="ECO:0000256" key="7">
    <source>
        <dbReference type="ARBA" id="ARBA00023136"/>
    </source>
</evidence>
<feature type="region of interest" description="Disordered" evidence="9">
    <location>
        <begin position="158"/>
        <end position="180"/>
    </location>
</feature>